<comment type="caution">
    <text evidence="2">The sequence shown here is derived from an EMBL/GenBank/DDBJ whole genome shotgun (WGS) entry which is preliminary data.</text>
</comment>
<gene>
    <name evidence="2" type="ORF">V1264_000580</name>
</gene>
<feature type="compositionally biased region" description="Polar residues" evidence="1">
    <location>
        <begin position="157"/>
        <end position="167"/>
    </location>
</feature>
<dbReference type="Proteomes" id="UP001374579">
    <property type="component" value="Unassembled WGS sequence"/>
</dbReference>
<reference evidence="2 3" key="1">
    <citation type="submission" date="2024-02" db="EMBL/GenBank/DDBJ databases">
        <title>Chromosome-scale genome assembly of the rough periwinkle Littorina saxatilis.</title>
        <authorList>
            <person name="De Jode A."/>
            <person name="Faria R."/>
            <person name="Formenti G."/>
            <person name="Sims Y."/>
            <person name="Smith T.P."/>
            <person name="Tracey A."/>
            <person name="Wood J.M.D."/>
            <person name="Zagrodzka Z.B."/>
            <person name="Johannesson K."/>
            <person name="Butlin R.K."/>
            <person name="Leder E.H."/>
        </authorList>
    </citation>
    <scope>NUCLEOTIDE SEQUENCE [LARGE SCALE GENOMIC DNA]</scope>
    <source>
        <strain evidence="2">Snail1</strain>
        <tissue evidence="2">Muscle</tissue>
    </source>
</reference>
<protein>
    <submittedName>
        <fullName evidence="2">Uncharacterized protein</fullName>
    </submittedName>
</protein>
<dbReference type="PANTHER" id="PTHR33244:SF3">
    <property type="entry name" value="PEPTIDASE A2 DOMAIN-CONTAINING PROTEIN"/>
    <property type="match status" value="1"/>
</dbReference>
<organism evidence="2 3">
    <name type="scientific">Littorina saxatilis</name>
    <dbReference type="NCBI Taxonomy" id="31220"/>
    <lineage>
        <taxon>Eukaryota</taxon>
        <taxon>Metazoa</taxon>
        <taxon>Spiralia</taxon>
        <taxon>Lophotrochozoa</taxon>
        <taxon>Mollusca</taxon>
        <taxon>Gastropoda</taxon>
        <taxon>Caenogastropoda</taxon>
        <taxon>Littorinimorpha</taxon>
        <taxon>Littorinoidea</taxon>
        <taxon>Littorinidae</taxon>
        <taxon>Littorina</taxon>
    </lineage>
</organism>
<keyword evidence="3" id="KW-1185">Reference proteome</keyword>
<dbReference type="EMBL" id="JBAMIC010000001">
    <property type="protein sequence ID" value="KAK7114526.1"/>
    <property type="molecule type" value="Genomic_DNA"/>
</dbReference>
<dbReference type="PANTHER" id="PTHR33244">
    <property type="entry name" value="INTEGRASE CATALYTIC DOMAIN-CONTAINING PROTEIN-RELATED"/>
    <property type="match status" value="1"/>
</dbReference>
<accession>A0AAN9GNP3</accession>
<evidence type="ECO:0000313" key="2">
    <source>
        <dbReference type="EMBL" id="KAK7114526.1"/>
    </source>
</evidence>
<evidence type="ECO:0000256" key="1">
    <source>
        <dbReference type="SAM" id="MobiDB-lite"/>
    </source>
</evidence>
<dbReference type="AlphaFoldDB" id="A0AAN9GNP3"/>
<name>A0AAN9GNP3_9CAEN</name>
<proteinExistence type="predicted"/>
<feature type="compositionally biased region" description="Basic residues" evidence="1">
    <location>
        <begin position="132"/>
        <end position="147"/>
    </location>
</feature>
<sequence length="167" mass="18409">MEKAKASKSSALLCILEYRNTPVDGLASPAQLLMGRQLRSVLPATASQLQPKTINPQVVTARRQQRQAGQKKYYDRSSRPLPSLKIGDEVFVQLTPDGNWRPARVTAPATCELTMAACTVATGVSSENSQVRTRRSCLRWSNKRNPSHKPQPKDLDWTQTPPGTGDP</sequence>
<evidence type="ECO:0000313" key="3">
    <source>
        <dbReference type="Proteomes" id="UP001374579"/>
    </source>
</evidence>
<feature type="region of interest" description="Disordered" evidence="1">
    <location>
        <begin position="125"/>
        <end position="167"/>
    </location>
</feature>